<dbReference type="EMBL" id="PUHW01000779">
    <property type="protein sequence ID" value="KAG0684939.1"/>
    <property type="molecule type" value="Genomic_DNA"/>
</dbReference>
<reference evidence="2" key="1">
    <citation type="submission" date="2020-11" db="EMBL/GenBank/DDBJ databases">
        <title>Kefir isolates.</title>
        <authorList>
            <person name="Marcisauskas S."/>
            <person name="Kim Y."/>
            <person name="Blasche S."/>
        </authorList>
    </citation>
    <scope>NUCLEOTIDE SEQUENCE</scope>
    <source>
        <strain evidence="2">Olga-1</strain>
    </source>
</reference>
<evidence type="ECO:0000313" key="2">
    <source>
        <dbReference type="EMBL" id="KAG0684939.1"/>
    </source>
</evidence>
<dbReference type="AlphaFoldDB" id="A0A9P6WFK2"/>
<accession>A0A9P6WFK2</accession>
<organism evidence="2 3">
    <name type="scientific">Pichia californica</name>
    <dbReference type="NCBI Taxonomy" id="460514"/>
    <lineage>
        <taxon>Eukaryota</taxon>
        <taxon>Fungi</taxon>
        <taxon>Dikarya</taxon>
        <taxon>Ascomycota</taxon>
        <taxon>Saccharomycotina</taxon>
        <taxon>Pichiomycetes</taxon>
        <taxon>Pichiales</taxon>
        <taxon>Pichiaceae</taxon>
        <taxon>Pichia</taxon>
    </lineage>
</organism>
<evidence type="ECO:0000256" key="1">
    <source>
        <dbReference type="SAM" id="Phobius"/>
    </source>
</evidence>
<proteinExistence type="predicted"/>
<feature type="transmembrane region" description="Helical" evidence="1">
    <location>
        <begin position="86"/>
        <end position="104"/>
    </location>
</feature>
<feature type="non-terminal residue" evidence="2">
    <location>
        <position position="222"/>
    </location>
</feature>
<keyword evidence="3" id="KW-1185">Reference proteome</keyword>
<comment type="caution">
    <text evidence="2">The sequence shown here is derived from an EMBL/GenBank/DDBJ whole genome shotgun (WGS) entry which is preliminary data.</text>
</comment>
<keyword evidence="1" id="KW-0812">Transmembrane</keyword>
<keyword evidence="1" id="KW-0472">Membrane</keyword>
<feature type="non-terminal residue" evidence="2">
    <location>
        <position position="1"/>
    </location>
</feature>
<dbReference type="Proteomes" id="UP000697127">
    <property type="component" value="Unassembled WGS sequence"/>
</dbReference>
<sequence>ESDPSLAEVQDVNNPWYVSMVNSMITTDYTPHVVWFCVQLNRILRFIYSFVSECLSFVDECVKPLFNQFAEESFFVRTFLSTHPAISVYCLLYLFVTIVCNVFLRKVYSIINNKQQKKSTSAEQKSFSLNLIVNNFNTIQNVVADSYPTLIRNCAPINVDSKALHDSSNSDKEVSLHLPTVLQKEIALLEPIASLLPAVYEFPSFDLTPTEFIPQILKQIYI</sequence>
<evidence type="ECO:0000313" key="3">
    <source>
        <dbReference type="Proteomes" id="UP000697127"/>
    </source>
</evidence>
<name>A0A9P6WFK2_9ASCO</name>
<gene>
    <name evidence="2" type="ORF">C6P40_004961</name>
</gene>
<protein>
    <submittedName>
        <fullName evidence="2">Uncharacterized protein</fullName>
    </submittedName>
</protein>
<keyword evidence="1" id="KW-1133">Transmembrane helix</keyword>